<dbReference type="PROSITE" id="PS50011">
    <property type="entry name" value="PROTEIN_KINASE_DOM"/>
    <property type="match status" value="1"/>
</dbReference>
<dbReference type="InterPro" id="IPR008271">
    <property type="entry name" value="Ser/Thr_kinase_AS"/>
</dbReference>
<evidence type="ECO:0000259" key="2">
    <source>
        <dbReference type="PROSITE" id="PS50011"/>
    </source>
</evidence>
<dbReference type="GO" id="GO:0005524">
    <property type="term" value="F:ATP binding"/>
    <property type="evidence" value="ECO:0007669"/>
    <property type="project" value="InterPro"/>
</dbReference>
<gene>
    <name evidence="4" type="primary">Aste57867_8014</name>
    <name evidence="3" type="ORF">As57867_007984</name>
    <name evidence="4" type="ORF">ASTE57867_8014</name>
</gene>
<keyword evidence="1" id="KW-0812">Transmembrane</keyword>
<keyword evidence="1" id="KW-1133">Transmembrane helix</keyword>
<feature type="domain" description="Protein kinase" evidence="2">
    <location>
        <begin position="442"/>
        <end position="699"/>
    </location>
</feature>
<dbReference type="PROSITE" id="PS00108">
    <property type="entry name" value="PROTEIN_KINASE_ST"/>
    <property type="match status" value="1"/>
</dbReference>
<proteinExistence type="predicted"/>
<dbReference type="GO" id="GO:0004674">
    <property type="term" value="F:protein serine/threonine kinase activity"/>
    <property type="evidence" value="ECO:0007669"/>
    <property type="project" value="TreeGrafter"/>
</dbReference>
<reference evidence="4 5" key="1">
    <citation type="submission" date="2019-03" db="EMBL/GenBank/DDBJ databases">
        <authorList>
            <person name="Gaulin E."/>
            <person name="Dumas B."/>
        </authorList>
    </citation>
    <scope>NUCLEOTIDE SEQUENCE [LARGE SCALE GENOMIC DNA]</scope>
    <source>
        <strain evidence="4">CBS 568.67</strain>
    </source>
</reference>
<dbReference type="SMART" id="SM00220">
    <property type="entry name" value="S_TKc"/>
    <property type="match status" value="1"/>
</dbReference>
<dbReference type="EMBL" id="CAADRA010005055">
    <property type="protein sequence ID" value="VFT84907.1"/>
    <property type="molecule type" value="Genomic_DNA"/>
</dbReference>
<dbReference type="PANTHER" id="PTHR44329:SF214">
    <property type="entry name" value="PROTEIN KINASE DOMAIN-CONTAINING PROTEIN"/>
    <property type="match status" value="1"/>
</dbReference>
<dbReference type="Gene3D" id="1.10.510.10">
    <property type="entry name" value="Transferase(Phosphotransferase) domain 1"/>
    <property type="match status" value="1"/>
</dbReference>
<evidence type="ECO:0000313" key="3">
    <source>
        <dbReference type="EMBL" id="KAF0701533.1"/>
    </source>
</evidence>
<dbReference type="InterPro" id="IPR011009">
    <property type="entry name" value="Kinase-like_dom_sf"/>
</dbReference>
<dbReference type="AlphaFoldDB" id="A0A485KJ82"/>
<protein>
    <submittedName>
        <fullName evidence="4">Aste57867_8014 protein</fullName>
    </submittedName>
</protein>
<dbReference type="InterPro" id="IPR001245">
    <property type="entry name" value="Ser-Thr/Tyr_kinase_cat_dom"/>
</dbReference>
<keyword evidence="5" id="KW-1185">Reference proteome</keyword>
<dbReference type="OrthoDB" id="65481at2759"/>
<dbReference type="EMBL" id="VJMH01005034">
    <property type="protein sequence ID" value="KAF0701533.1"/>
    <property type="molecule type" value="Genomic_DNA"/>
</dbReference>
<reference evidence="3" key="2">
    <citation type="submission" date="2019-06" db="EMBL/GenBank/DDBJ databases">
        <title>Genomics analysis of Aphanomyces spp. identifies a new class of oomycete effector associated with host adaptation.</title>
        <authorList>
            <person name="Gaulin E."/>
        </authorList>
    </citation>
    <scope>NUCLEOTIDE SEQUENCE</scope>
    <source>
        <strain evidence="3">CBS 578.67</strain>
    </source>
</reference>
<evidence type="ECO:0000313" key="5">
    <source>
        <dbReference type="Proteomes" id="UP000332933"/>
    </source>
</evidence>
<dbReference type="Gene3D" id="2.60.20.10">
    <property type="entry name" value="Crystallins"/>
    <property type="match status" value="1"/>
</dbReference>
<dbReference type="InterPro" id="IPR000719">
    <property type="entry name" value="Prot_kinase_dom"/>
</dbReference>
<dbReference type="SUPFAM" id="SSF56112">
    <property type="entry name" value="Protein kinase-like (PK-like)"/>
    <property type="match status" value="1"/>
</dbReference>
<name>A0A485KJ82_9STRA</name>
<organism evidence="4 5">
    <name type="scientific">Aphanomyces stellatus</name>
    <dbReference type="NCBI Taxonomy" id="120398"/>
    <lineage>
        <taxon>Eukaryota</taxon>
        <taxon>Sar</taxon>
        <taxon>Stramenopiles</taxon>
        <taxon>Oomycota</taxon>
        <taxon>Saprolegniomycetes</taxon>
        <taxon>Saprolegniales</taxon>
        <taxon>Verrucalvaceae</taxon>
        <taxon>Aphanomyces</taxon>
    </lineage>
</organism>
<evidence type="ECO:0000313" key="4">
    <source>
        <dbReference type="EMBL" id="VFT84907.1"/>
    </source>
</evidence>
<dbReference type="PRINTS" id="PR00109">
    <property type="entry name" value="TYRKINASE"/>
</dbReference>
<keyword evidence="1" id="KW-0472">Membrane</keyword>
<dbReference type="Proteomes" id="UP000332933">
    <property type="component" value="Unassembled WGS sequence"/>
</dbReference>
<dbReference type="InterPro" id="IPR051681">
    <property type="entry name" value="Ser/Thr_Kinases-Pseudokinases"/>
</dbReference>
<dbReference type="PANTHER" id="PTHR44329">
    <property type="entry name" value="SERINE/THREONINE-PROTEIN KINASE TNNI3K-RELATED"/>
    <property type="match status" value="1"/>
</dbReference>
<dbReference type="Pfam" id="PF07714">
    <property type="entry name" value="PK_Tyr_Ser-Thr"/>
    <property type="match status" value="1"/>
</dbReference>
<evidence type="ECO:0000256" key="1">
    <source>
        <dbReference type="SAM" id="Phobius"/>
    </source>
</evidence>
<accession>A0A485KJ82</accession>
<feature type="transmembrane region" description="Helical" evidence="1">
    <location>
        <begin position="375"/>
        <end position="395"/>
    </location>
</feature>
<sequence>MAAVAQSAAVACFSAPQFTGAAVSLSAGLNVSNVSSWGLCSLRALYVPRGMALIGFPLTSFLGVAVRWDRDTSTVDAGTIESFVVIDRADDVHLLMDINDNSTVPWVLPLSTSNMPSVINAVYDMSISSVHLPPGIALVGYKRRYFLGPFRVWTGSLVTLGEWNNRIRSFQILPTAAAPPAPAPPAPSVPRVTLFAQPSFDVAALVEYAGDMVASVDDWGFNAGNNSLIQSVVVPPGLVYIEYAGVNFQPPFRAWQTSMATLPRGFFMHSYKIVTLNEWTIAGATALNDSFVACIEPKDTYLLESDLLPRLDFVPTLTFQVPVKWTVTGFSGPNMTGAATPFPPNSIVHVDTTSFRSLALHPVPLVDTPSLVHRWALWLALGGLALVTLVAIVVWRRHRQHRPGQSFVDHPPLSSVGMDTPLDTAAIDWGDVDLVRLDSTQLQRLAFVASGGSGNVYHGVFRGTTHVAIKVLHVYTLDSVQRLVREISLLASIRCPFVVGLVGAVWSQPTTDLAAVLEWMAGGDLHQLLAATPRTAALWPTKLQWARHIAEALFYIHSMALLHRDLKSRNVLLTADTYTAKVGDLGTATDRDADATRTAAVGTYRWMAPEMLAFEPYSNAVDVYAFGVVLSEMDTHRSPYSEHIQGGNEGAIVGRVLHDHLRPSFEPDCPVWFRFLALRCMSHEPAERPTAAEILHVLLTHLRRE</sequence>